<evidence type="ECO:0000256" key="2">
    <source>
        <dbReference type="SAM" id="SignalP"/>
    </source>
</evidence>
<dbReference type="Gene3D" id="3.40.1420.10">
    <property type="entry name" value="Inhibitor of vertebrate lysozyme"/>
    <property type="match status" value="1"/>
</dbReference>
<dbReference type="Pfam" id="PF08816">
    <property type="entry name" value="Ivy"/>
    <property type="match status" value="1"/>
</dbReference>
<dbReference type="InterPro" id="IPR036501">
    <property type="entry name" value="Inhibitor_vert_lysozyme_sf"/>
</dbReference>
<dbReference type="AlphaFoldDB" id="A0A9D2U6V7"/>
<reference evidence="3" key="2">
    <citation type="submission" date="2021-04" db="EMBL/GenBank/DDBJ databases">
        <authorList>
            <person name="Gilroy R."/>
        </authorList>
    </citation>
    <scope>NUCLEOTIDE SEQUENCE</scope>
    <source>
        <strain evidence="3">9264</strain>
    </source>
</reference>
<proteinExistence type="predicted"/>
<comment type="caution">
    <text evidence="3">The sequence shown here is derived from an EMBL/GenBank/DDBJ whole genome shotgun (WGS) entry which is preliminary data.</text>
</comment>
<feature type="chain" id="PRO_5039577775" evidence="2">
    <location>
        <begin position="26"/>
        <end position="173"/>
    </location>
</feature>
<evidence type="ECO:0000313" key="3">
    <source>
        <dbReference type="EMBL" id="HJD43411.1"/>
    </source>
</evidence>
<dbReference type="EMBL" id="DWUQ01000001">
    <property type="protein sequence ID" value="HJD43411.1"/>
    <property type="molecule type" value="Genomic_DNA"/>
</dbReference>
<organism evidence="3 4">
    <name type="scientific">Candidatus Paenalcaligenes intestinipullorum</name>
    <dbReference type="NCBI Taxonomy" id="2838718"/>
    <lineage>
        <taxon>Bacteria</taxon>
        <taxon>Pseudomonadati</taxon>
        <taxon>Pseudomonadota</taxon>
        <taxon>Betaproteobacteria</taxon>
        <taxon>Burkholderiales</taxon>
        <taxon>Alcaligenaceae</taxon>
        <taxon>Paenalcaligenes</taxon>
    </lineage>
</organism>
<dbReference type="Proteomes" id="UP000823889">
    <property type="component" value="Unassembled WGS sequence"/>
</dbReference>
<dbReference type="SUPFAM" id="SSF89872">
    <property type="entry name" value="Inhibitor of vertebrate lysozyme, Ivy"/>
    <property type="match status" value="1"/>
</dbReference>
<gene>
    <name evidence="3" type="ORF">H9906_00070</name>
</gene>
<evidence type="ECO:0000313" key="4">
    <source>
        <dbReference type="Proteomes" id="UP000823889"/>
    </source>
</evidence>
<keyword evidence="2" id="KW-0732">Signal</keyword>
<accession>A0A9D2U6V7</accession>
<reference evidence="3" key="1">
    <citation type="journal article" date="2021" name="PeerJ">
        <title>Extensive microbial diversity within the chicken gut microbiome revealed by metagenomics and culture.</title>
        <authorList>
            <person name="Gilroy R."/>
            <person name="Ravi A."/>
            <person name="Getino M."/>
            <person name="Pursley I."/>
            <person name="Horton D.L."/>
            <person name="Alikhan N.F."/>
            <person name="Baker D."/>
            <person name="Gharbi K."/>
            <person name="Hall N."/>
            <person name="Watson M."/>
            <person name="Adriaenssens E.M."/>
            <person name="Foster-Nyarko E."/>
            <person name="Jarju S."/>
            <person name="Secka A."/>
            <person name="Antonio M."/>
            <person name="Oren A."/>
            <person name="Chaudhuri R.R."/>
            <person name="La Ragione R."/>
            <person name="Hildebrand F."/>
            <person name="Pallen M.J."/>
        </authorList>
    </citation>
    <scope>NUCLEOTIDE SEQUENCE</scope>
    <source>
        <strain evidence="3">9264</strain>
    </source>
</reference>
<feature type="signal peptide" evidence="2">
    <location>
        <begin position="1"/>
        <end position="25"/>
    </location>
</feature>
<feature type="region of interest" description="Disordered" evidence="1">
    <location>
        <begin position="121"/>
        <end position="144"/>
    </location>
</feature>
<sequence>MFTKKRGSILTAALVLSTASLATHAVESSTTPYVGNYIADVAKEHKSVADSYKIITEPVHARFDWLKDYGTASPATEVTIDGKKYAAFSGCEPHNCTNSSYVLLLDPESNEFVTGAVLFQNDDDTPKKEATPNPTDPKLAQDTSKPQTTVMWLGEYSYDYIPSVWRLFYPEDN</sequence>
<name>A0A9D2U6V7_9BURK</name>
<evidence type="ECO:0000256" key="1">
    <source>
        <dbReference type="SAM" id="MobiDB-lite"/>
    </source>
</evidence>
<protein>
    <submittedName>
        <fullName evidence="3">Inhibitor of vertebrate lysozyme family protein</fullName>
    </submittedName>
</protein>